<evidence type="ECO:0000256" key="6">
    <source>
        <dbReference type="SAM" id="Phobius"/>
    </source>
</evidence>
<dbReference type="EMBL" id="CP033622">
    <property type="protein sequence ID" value="QIZ51534.1"/>
    <property type="molecule type" value="Genomic_DNA"/>
</dbReference>
<keyword evidence="3 6" id="KW-0812">Transmembrane</keyword>
<reference evidence="8 10" key="1">
    <citation type="submission" date="2018-11" db="EMBL/GenBank/DDBJ databases">
        <title>Complete genome sequence of Dickeya zeae strain CE1 infecting Canna edulis Ker-Gawl. in China.</title>
        <authorList>
            <person name="Zhang J."/>
            <person name="Lin B."/>
            <person name="Shen H."/>
            <person name="Jiang S."/>
            <person name="Pu X."/>
            <person name="Sun D."/>
        </authorList>
    </citation>
    <scope>NUCLEOTIDE SEQUENCE [LARGE SCALE GENOMIC DNA]</scope>
    <source>
        <strain evidence="8 10">CE1</strain>
    </source>
</reference>
<evidence type="ECO:0000313" key="8">
    <source>
        <dbReference type="EMBL" id="QIZ51534.1"/>
    </source>
</evidence>
<name>A0AAE7D020_9GAMM</name>
<evidence type="ECO:0000313" key="9">
    <source>
        <dbReference type="EMBL" id="QYM91393.1"/>
    </source>
</evidence>
<evidence type="ECO:0000259" key="7">
    <source>
        <dbReference type="Pfam" id="PF00892"/>
    </source>
</evidence>
<accession>A0AAE7D020</accession>
<protein>
    <submittedName>
        <fullName evidence="8">Threonine/homoserine exporter RhtA</fullName>
    </submittedName>
</protein>
<evidence type="ECO:0000256" key="3">
    <source>
        <dbReference type="ARBA" id="ARBA00022692"/>
    </source>
</evidence>
<dbReference type="EMBL" id="CP040817">
    <property type="protein sequence ID" value="QYM91393.1"/>
    <property type="molecule type" value="Genomic_DNA"/>
</dbReference>
<dbReference type="Gene3D" id="1.10.3730.20">
    <property type="match status" value="1"/>
</dbReference>
<dbReference type="Proteomes" id="UP000500801">
    <property type="component" value="Chromosome"/>
</dbReference>
<keyword evidence="5 6" id="KW-0472">Membrane</keyword>
<sequence length="293" mass="30516">MTLISALKNSVLLPVLLLIIAMLSIQTGAALAKTVFPLIGASGMTVLRLAIGSLILLIAFKPWRLRAGSNRLPLLIYGITLGGMNYLFYLAVRTVPLGIAVALEFTGPLAVAILASRRVLDFVWIALAAAGLWLLLPLSQHVNNVSLTGAAFAVGAGACWAGYILFGQKAGASHGAGTVAMGSLIAALVYCPIGLLFSDISSLLSMSILPIGIAVAVLSTALPYTLEMMALTRLPTRTFSTLMSLEPAVAALSGILFLNEHLTLTQWLALAFIIIASLGTTLSVKTRSASAAS</sequence>
<evidence type="ECO:0000256" key="1">
    <source>
        <dbReference type="ARBA" id="ARBA00004651"/>
    </source>
</evidence>
<reference evidence="9 11" key="2">
    <citation type="submission" date="2019-06" db="EMBL/GenBank/DDBJ databases">
        <title>Complete genome of Dickeya zeae PL65.</title>
        <authorList>
            <person name="Boluk G."/>
            <person name="Arif M."/>
        </authorList>
    </citation>
    <scope>NUCLEOTIDE SEQUENCE [LARGE SCALE GENOMIC DNA]</scope>
    <source>
        <strain evidence="9 11">PL65</strain>
    </source>
</reference>
<feature type="transmembrane region" description="Helical" evidence="6">
    <location>
        <begin position="122"/>
        <end position="139"/>
    </location>
</feature>
<keyword evidence="2" id="KW-1003">Cell membrane</keyword>
<dbReference type="Proteomes" id="UP000824976">
    <property type="component" value="Chromosome"/>
</dbReference>
<feature type="transmembrane region" description="Helical" evidence="6">
    <location>
        <begin position="145"/>
        <end position="166"/>
    </location>
</feature>
<feature type="transmembrane region" description="Helical" evidence="6">
    <location>
        <begin position="42"/>
        <end position="60"/>
    </location>
</feature>
<dbReference type="SUPFAM" id="SSF103481">
    <property type="entry name" value="Multidrug resistance efflux transporter EmrE"/>
    <property type="match status" value="1"/>
</dbReference>
<dbReference type="NCBIfam" id="NF007823">
    <property type="entry name" value="PRK10532.1"/>
    <property type="match status" value="1"/>
</dbReference>
<proteinExistence type="predicted"/>
<gene>
    <name evidence="8" type="primary">rhtA</name>
    <name evidence="8" type="ORF">DWG24_12540</name>
    <name evidence="9" type="ORF">FGI21_05600</name>
</gene>
<evidence type="ECO:0000256" key="5">
    <source>
        <dbReference type="ARBA" id="ARBA00023136"/>
    </source>
</evidence>
<dbReference type="InterPro" id="IPR037185">
    <property type="entry name" value="EmrE-like"/>
</dbReference>
<evidence type="ECO:0000313" key="11">
    <source>
        <dbReference type="Proteomes" id="UP000824976"/>
    </source>
</evidence>
<comment type="subcellular location">
    <subcellularLocation>
        <location evidence="1">Cell membrane</location>
        <topology evidence="1">Multi-pass membrane protein</topology>
    </subcellularLocation>
</comment>
<keyword evidence="4 6" id="KW-1133">Transmembrane helix</keyword>
<dbReference type="AlphaFoldDB" id="A0AAE7D020"/>
<dbReference type="Pfam" id="PF00892">
    <property type="entry name" value="EamA"/>
    <property type="match status" value="1"/>
</dbReference>
<feature type="domain" description="EamA" evidence="7">
    <location>
        <begin position="148"/>
        <end position="280"/>
    </location>
</feature>
<evidence type="ECO:0000256" key="4">
    <source>
        <dbReference type="ARBA" id="ARBA00022989"/>
    </source>
</evidence>
<feature type="transmembrane region" description="Helical" evidence="6">
    <location>
        <begin position="178"/>
        <end position="197"/>
    </location>
</feature>
<feature type="transmembrane region" description="Helical" evidence="6">
    <location>
        <begin position="203"/>
        <end position="226"/>
    </location>
</feature>
<dbReference type="RefSeq" id="WP_168362766.1">
    <property type="nucleotide sequence ID" value="NZ_CP033622.1"/>
</dbReference>
<organism evidence="8 10">
    <name type="scientific">Dickeya zeae</name>
    <dbReference type="NCBI Taxonomy" id="204042"/>
    <lineage>
        <taxon>Bacteria</taxon>
        <taxon>Pseudomonadati</taxon>
        <taxon>Pseudomonadota</taxon>
        <taxon>Gammaproteobacteria</taxon>
        <taxon>Enterobacterales</taxon>
        <taxon>Pectobacteriaceae</taxon>
        <taxon>Dickeya</taxon>
    </lineage>
</organism>
<dbReference type="GO" id="GO:0016020">
    <property type="term" value="C:membrane"/>
    <property type="evidence" value="ECO:0007669"/>
    <property type="project" value="InterPro"/>
</dbReference>
<evidence type="ECO:0000256" key="2">
    <source>
        <dbReference type="ARBA" id="ARBA00022475"/>
    </source>
</evidence>
<evidence type="ECO:0000313" key="10">
    <source>
        <dbReference type="Proteomes" id="UP000500801"/>
    </source>
</evidence>
<feature type="transmembrane region" description="Helical" evidence="6">
    <location>
        <begin position="264"/>
        <end position="284"/>
    </location>
</feature>
<feature type="transmembrane region" description="Helical" evidence="6">
    <location>
        <begin position="72"/>
        <end position="91"/>
    </location>
</feature>
<dbReference type="InterPro" id="IPR000620">
    <property type="entry name" value="EamA_dom"/>
</dbReference>
<keyword evidence="11" id="KW-1185">Reference proteome</keyword>